<gene>
    <name evidence="3" type="ORF">ABIE08_002794</name>
</gene>
<dbReference type="Gene3D" id="2.130.10.10">
    <property type="entry name" value="YVTN repeat-like/Quinoprotein amine dehydrogenase"/>
    <property type="match status" value="1"/>
</dbReference>
<proteinExistence type="predicted"/>
<keyword evidence="1" id="KW-0732">Signal</keyword>
<feature type="domain" description="DUF4394" evidence="2">
    <location>
        <begin position="42"/>
        <end position="264"/>
    </location>
</feature>
<dbReference type="Pfam" id="PF14339">
    <property type="entry name" value="DUF4394"/>
    <property type="match status" value="1"/>
</dbReference>
<dbReference type="GO" id="GO:0003677">
    <property type="term" value="F:DNA binding"/>
    <property type="evidence" value="ECO:0007669"/>
    <property type="project" value="UniProtKB-KW"/>
</dbReference>
<keyword evidence="4" id="KW-1185">Reference proteome</keyword>
<name>A0ABV2R0R3_9HYPH</name>
<protein>
    <submittedName>
        <fullName evidence="3">DNA-binding beta-propeller fold protein YncE</fullName>
    </submittedName>
</protein>
<dbReference type="InterPro" id="IPR011048">
    <property type="entry name" value="Haem_d1_sf"/>
</dbReference>
<dbReference type="SUPFAM" id="SSF51004">
    <property type="entry name" value="C-terminal (heme d1) domain of cytochrome cd1-nitrite reductase"/>
    <property type="match status" value="1"/>
</dbReference>
<sequence>MPKNQTAIHQTAIRLAATAFVSVAGLSAAAAAPAIGLTGDKTLVMFDTETRKVTGSMDVAGVDKLHGIDVRPADQMLYGVASDGRIVTIDPASGKATDKSKLSQMLPDGVSAIVDFNPAADRLRLMGTDDTNLRVNVDDGKVTVDGSLAYEAGDMHEGEKPAIVAAAYTNSVGKPEKTAMFDIDATIVALIQQTKPNDGTLKAIGKLKIDGAPGYAFDIHSTGDLVNTAYLVAGDTLYTVDLASGEAKASGKLEGLTGTLRDIAILP</sequence>
<dbReference type="InterPro" id="IPR015943">
    <property type="entry name" value="WD40/YVTN_repeat-like_dom_sf"/>
</dbReference>
<evidence type="ECO:0000256" key="1">
    <source>
        <dbReference type="SAM" id="SignalP"/>
    </source>
</evidence>
<dbReference type="InterPro" id="IPR025507">
    <property type="entry name" value="DUF4394"/>
</dbReference>
<evidence type="ECO:0000313" key="4">
    <source>
        <dbReference type="Proteomes" id="UP001549321"/>
    </source>
</evidence>
<evidence type="ECO:0000259" key="2">
    <source>
        <dbReference type="Pfam" id="PF14339"/>
    </source>
</evidence>
<reference evidence="3 4" key="1">
    <citation type="submission" date="2024-06" db="EMBL/GenBank/DDBJ databases">
        <title>Sorghum-associated microbial communities from plants grown in Nebraska, USA.</title>
        <authorList>
            <person name="Schachtman D."/>
        </authorList>
    </citation>
    <scope>NUCLEOTIDE SEQUENCE [LARGE SCALE GENOMIC DNA]</scope>
    <source>
        <strain evidence="3 4">3207</strain>
    </source>
</reference>
<dbReference type="EMBL" id="JBEPSM010000002">
    <property type="protein sequence ID" value="MET4634848.1"/>
    <property type="molecule type" value="Genomic_DNA"/>
</dbReference>
<organism evidence="3 4">
    <name type="scientific">Kaistia defluvii</name>
    <dbReference type="NCBI Taxonomy" id="410841"/>
    <lineage>
        <taxon>Bacteria</taxon>
        <taxon>Pseudomonadati</taxon>
        <taxon>Pseudomonadota</taxon>
        <taxon>Alphaproteobacteria</taxon>
        <taxon>Hyphomicrobiales</taxon>
        <taxon>Kaistiaceae</taxon>
        <taxon>Kaistia</taxon>
    </lineage>
</organism>
<feature type="signal peptide" evidence="1">
    <location>
        <begin position="1"/>
        <end position="30"/>
    </location>
</feature>
<comment type="caution">
    <text evidence="3">The sequence shown here is derived from an EMBL/GenBank/DDBJ whole genome shotgun (WGS) entry which is preliminary data.</text>
</comment>
<dbReference type="Proteomes" id="UP001549321">
    <property type="component" value="Unassembled WGS sequence"/>
</dbReference>
<feature type="chain" id="PRO_5045767952" evidence="1">
    <location>
        <begin position="31"/>
        <end position="267"/>
    </location>
</feature>
<evidence type="ECO:0000313" key="3">
    <source>
        <dbReference type="EMBL" id="MET4634848.1"/>
    </source>
</evidence>
<keyword evidence="3" id="KW-0238">DNA-binding</keyword>
<accession>A0ABV2R0R3</accession>